<evidence type="ECO:0000256" key="1">
    <source>
        <dbReference type="SAM" id="Phobius"/>
    </source>
</evidence>
<sequence length="75" mass="8421">MHPLDKIRQVSSYALAALLVVNAAFCFAMLTLGLWNALRGDPWHASHFAWFIALTATFAGAAWFFWWYGKTAGQD</sequence>
<accession>A0A840I3W8</accession>
<gene>
    <name evidence="2" type="ORF">GGQ59_001526</name>
</gene>
<proteinExistence type="predicted"/>
<feature type="transmembrane region" description="Helical" evidence="1">
    <location>
        <begin position="47"/>
        <end position="68"/>
    </location>
</feature>
<keyword evidence="1" id="KW-0472">Membrane</keyword>
<keyword evidence="3" id="KW-1185">Reference proteome</keyword>
<dbReference type="RefSeq" id="WP_183817174.1">
    <property type="nucleotide sequence ID" value="NZ_JACHOB010000002.1"/>
</dbReference>
<comment type="caution">
    <text evidence="2">The sequence shown here is derived from an EMBL/GenBank/DDBJ whole genome shotgun (WGS) entry which is preliminary data.</text>
</comment>
<reference evidence="2 3" key="1">
    <citation type="submission" date="2020-08" db="EMBL/GenBank/DDBJ databases">
        <title>Genomic Encyclopedia of Type Strains, Phase IV (KMG-IV): sequencing the most valuable type-strain genomes for metagenomic binning, comparative biology and taxonomic classification.</title>
        <authorList>
            <person name="Goeker M."/>
        </authorList>
    </citation>
    <scope>NUCLEOTIDE SEQUENCE [LARGE SCALE GENOMIC DNA]</scope>
    <source>
        <strain evidence="2 3">DSM 102850</strain>
    </source>
</reference>
<organism evidence="2 3">
    <name type="scientific">Parvularcula dongshanensis</name>
    <dbReference type="NCBI Taxonomy" id="1173995"/>
    <lineage>
        <taxon>Bacteria</taxon>
        <taxon>Pseudomonadati</taxon>
        <taxon>Pseudomonadota</taxon>
        <taxon>Alphaproteobacteria</taxon>
        <taxon>Parvularculales</taxon>
        <taxon>Parvularculaceae</taxon>
        <taxon>Parvularcula</taxon>
    </lineage>
</organism>
<keyword evidence="1" id="KW-1133">Transmembrane helix</keyword>
<dbReference type="AlphaFoldDB" id="A0A840I3W8"/>
<dbReference type="Proteomes" id="UP000563524">
    <property type="component" value="Unassembled WGS sequence"/>
</dbReference>
<name>A0A840I3W8_9PROT</name>
<evidence type="ECO:0000313" key="2">
    <source>
        <dbReference type="EMBL" id="MBB4659012.1"/>
    </source>
</evidence>
<evidence type="ECO:0000313" key="3">
    <source>
        <dbReference type="Proteomes" id="UP000563524"/>
    </source>
</evidence>
<dbReference type="EMBL" id="JACHOB010000002">
    <property type="protein sequence ID" value="MBB4659012.1"/>
    <property type="molecule type" value="Genomic_DNA"/>
</dbReference>
<keyword evidence="1" id="KW-0812">Transmembrane</keyword>
<protein>
    <submittedName>
        <fullName evidence="2">H+/Cl- antiporter ClcA</fullName>
    </submittedName>
</protein>
<feature type="transmembrane region" description="Helical" evidence="1">
    <location>
        <begin position="12"/>
        <end position="35"/>
    </location>
</feature>